<protein>
    <submittedName>
        <fullName evidence="1">Uncharacterized protein</fullName>
    </submittedName>
</protein>
<evidence type="ECO:0000313" key="2">
    <source>
        <dbReference type="Proteomes" id="UP000001542"/>
    </source>
</evidence>
<dbReference type="EMBL" id="DS113717">
    <property type="protein sequence ID" value="EAX97391.1"/>
    <property type="molecule type" value="Genomic_DNA"/>
</dbReference>
<dbReference type="KEGG" id="tva:4755175"/>
<keyword evidence="2" id="KW-1185">Reference proteome</keyword>
<dbReference type="SMR" id="A2FCI5"/>
<dbReference type="AlphaFoldDB" id="A2FCI5"/>
<dbReference type="InParanoid" id="A2FCI5"/>
<dbReference type="VEuPathDB" id="TrichDB:TVAGG3_0151460"/>
<evidence type="ECO:0000313" key="1">
    <source>
        <dbReference type="EMBL" id="EAX97391.1"/>
    </source>
</evidence>
<dbReference type="RefSeq" id="XP_001310321.1">
    <property type="nucleotide sequence ID" value="XM_001310320.1"/>
</dbReference>
<name>A2FCI5_TRIV3</name>
<reference evidence="1" key="1">
    <citation type="submission" date="2006-10" db="EMBL/GenBank/DDBJ databases">
        <authorList>
            <person name="Amadeo P."/>
            <person name="Zhao Q."/>
            <person name="Wortman J."/>
            <person name="Fraser-Liggett C."/>
            <person name="Carlton J."/>
        </authorList>
    </citation>
    <scope>NUCLEOTIDE SEQUENCE</scope>
    <source>
        <strain evidence="1">G3</strain>
    </source>
</reference>
<proteinExistence type="predicted"/>
<reference evidence="1" key="2">
    <citation type="journal article" date="2007" name="Science">
        <title>Draft genome sequence of the sexually transmitted pathogen Trichomonas vaginalis.</title>
        <authorList>
            <person name="Carlton J.M."/>
            <person name="Hirt R.P."/>
            <person name="Silva J.C."/>
            <person name="Delcher A.L."/>
            <person name="Schatz M."/>
            <person name="Zhao Q."/>
            <person name="Wortman J.R."/>
            <person name="Bidwell S.L."/>
            <person name="Alsmark U.C.M."/>
            <person name="Besteiro S."/>
            <person name="Sicheritz-Ponten T."/>
            <person name="Noel C.J."/>
            <person name="Dacks J.B."/>
            <person name="Foster P.G."/>
            <person name="Simillion C."/>
            <person name="Van de Peer Y."/>
            <person name="Miranda-Saavedra D."/>
            <person name="Barton G.J."/>
            <person name="Westrop G.D."/>
            <person name="Mueller S."/>
            <person name="Dessi D."/>
            <person name="Fiori P.L."/>
            <person name="Ren Q."/>
            <person name="Paulsen I."/>
            <person name="Zhang H."/>
            <person name="Bastida-Corcuera F.D."/>
            <person name="Simoes-Barbosa A."/>
            <person name="Brown M.T."/>
            <person name="Hayes R.D."/>
            <person name="Mukherjee M."/>
            <person name="Okumura C.Y."/>
            <person name="Schneider R."/>
            <person name="Smith A.J."/>
            <person name="Vanacova S."/>
            <person name="Villalvazo M."/>
            <person name="Haas B.J."/>
            <person name="Pertea M."/>
            <person name="Feldblyum T.V."/>
            <person name="Utterback T.R."/>
            <person name="Shu C.L."/>
            <person name="Osoegawa K."/>
            <person name="de Jong P.J."/>
            <person name="Hrdy I."/>
            <person name="Horvathova L."/>
            <person name="Zubacova Z."/>
            <person name="Dolezal P."/>
            <person name="Malik S.B."/>
            <person name="Logsdon J.M. Jr."/>
            <person name="Henze K."/>
            <person name="Gupta A."/>
            <person name="Wang C.C."/>
            <person name="Dunne R.L."/>
            <person name="Upcroft J.A."/>
            <person name="Upcroft P."/>
            <person name="White O."/>
            <person name="Salzberg S.L."/>
            <person name="Tang P."/>
            <person name="Chiu C.-H."/>
            <person name="Lee Y.-S."/>
            <person name="Embley T.M."/>
            <person name="Coombs G.H."/>
            <person name="Mottram J.C."/>
            <person name="Tachezy J."/>
            <person name="Fraser-Liggett C.M."/>
            <person name="Johnson P.J."/>
        </authorList>
    </citation>
    <scope>NUCLEOTIDE SEQUENCE [LARGE SCALE GENOMIC DNA]</scope>
    <source>
        <strain evidence="1">G3</strain>
    </source>
</reference>
<sequence>MSFLITMICWMPSYEDPKESIVVKYINSTFNNTKDMLIVFNYAIDNIYDHHLDDGIWRPPLKDIFFVQKWNEMYNYCDLNFSTLDKFANITHQTHSTIFGDPDYRSSRYYGYDPINENKKKWSKIVINTYYSEQEYIDYFSLNDYQLNGLRSILVDLIKDLPNLYRRKIDEREDTDQLIECNHLLQKYCLQLIERCQQYVEQINTTNVSLSF</sequence>
<gene>
    <name evidence="1" type="ORF">TVAG_374720</name>
</gene>
<accession>A2FCI5</accession>
<organism evidence="1 2">
    <name type="scientific">Trichomonas vaginalis (strain ATCC PRA-98 / G3)</name>
    <dbReference type="NCBI Taxonomy" id="412133"/>
    <lineage>
        <taxon>Eukaryota</taxon>
        <taxon>Metamonada</taxon>
        <taxon>Parabasalia</taxon>
        <taxon>Trichomonadida</taxon>
        <taxon>Trichomonadidae</taxon>
        <taxon>Trichomonas</taxon>
    </lineage>
</organism>
<dbReference type="VEuPathDB" id="TrichDB:TVAG_374720"/>
<dbReference type="Proteomes" id="UP000001542">
    <property type="component" value="Unassembled WGS sequence"/>
</dbReference>